<dbReference type="PANTHER" id="PTHR13326">
    <property type="entry name" value="TRNA PSEUDOURIDINE SYNTHASE D"/>
    <property type="match status" value="1"/>
</dbReference>
<dbReference type="GO" id="GO:0019899">
    <property type="term" value="F:enzyme binding"/>
    <property type="evidence" value="ECO:0007669"/>
    <property type="project" value="Ensembl"/>
</dbReference>
<dbReference type="GO" id="GO:0160150">
    <property type="term" value="F:tRNA pseudouridine(13) synthase activity"/>
    <property type="evidence" value="ECO:0007669"/>
    <property type="project" value="Ensembl"/>
</dbReference>
<dbReference type="GO" id="GO:1902036">
    <property type="term" value="P:regulation of hematopoietic stem cell differentiation"/>
    <property type="evidence" value="ECO:0007669"/>
    <property type="project" value="Ensembl"/>
</dbReference>
<protein>
    <submittedName>
        <fullName evidence="8">Pseudouridine synthase 7</fullName>
    </submittedName>
</protein>
<dbReference type="SUPFAM" id="SSF55120">
    <property type="entry name" value="Pseudouridine synthase"/>
    <property type="match status" value="1"/>
</dbReference>
<comment type="catalytic activity">
    <reaction evidence="1">
        <text>a uridine in mRNA = a pseudouridine in mRNA</text>
        <dbReference type="Rhea" id="RHEA:56644"/>
        <dbReference type="Rhea" id="RHEA-COMP:14658"/>
        <dbReference type="Rhea" id="RHEA-COMP:14659"/>
        <dbReference type="ChEBI" id="CHEBI:65314"/>
        <dbReference type="ChEBI" id="CHEBI:65315"/>
    </reaction>
</comment>
<organism evidence="8 9">
    <name type="scientific">Naja naja</name>
    <name type="common">Indian cobra</name>
    <dbReference type="NCBI Taxonomy" id="35670"/>
    <lineage>
        <taxon>Eukaryota</taxon>
        <taxon>Metazoa</taxon>
        <taxon>Chordata</taxon>
        <taxon>Craniata</taxon>
        <taxon>Vertebrata</taxon>
        <taxon>Euteleostomi</taxon>
        <taxon>Lepidosauria</taxon>
        <taxon>Squamata</taxon>
        <taxon>Bifurcata</taxon>
        <taxon>Unidentata</taxon>
        <taxon>Episquamata</taxon>
        <taxon>Toxicofera</taxon>
        <taxon>Serpentes</taxon>
        <taxon>Colubroidea</taxon>
        <taxon>Elapidae</taxon>
        <taxon>Elapinae</taxon>
        <taxon>Naja</taxon>
    </lineage>
</organism>
<dbReference type="PIRSF" id="PIRSF037016">
    <property type="entry name" value="Pseudouridin_synth_euk_prd"/>
    <property type="match status" value="1"/>
</dbReference>
<dbReference type="InterPro" id="IPR020119">
    <property type="entry name" value="PsdUridine_synth_TruD_CS"/>
</dbReference>
<dbReference type="GO" id="GO:0031119">
    <property type="term" value="P:tRNA pseudouridine synthesis"/>
    <property type="evidence" value="ECO:0007669"/>
    <property type="project" value="Ensembl"/>
</dbReference>
<feature type="domain" description="TRUD" evidence="7">
    <location>
        <begin position="380"/>
        <end position="592"/>
    </location>
</feature>
<evidence type="ECO:0000256" key="1">
    <source>
        <dbReference type="ARBA" id="ARBA00001166"/>
    </source>
</evidence>
<dbReference type="Pfam" id="PF01142">
    <property type="entry name" value="TruD"/>
    <property type="match status" value="1"/>
</dbReference>
<evidence type="ECO:0000256" key="6">
    <source>
        <dbReference type="SAM" id="MobiDB-lite"/>
    </source>
</evidence>
<dbReference type="NCBIfam" id="TIGR00094">
    <property type="entry name" value="tRNA_TruD_broad"/>
    <property type="match status" value="1"/>
</dbReference>
<reference evidence="8" key="2">
    <citation type="submission" date="2025-09" db="UniProtKB">
        <authorList>
            <consortium name="Ensembl"/>
        </authorList>
    </citation>
    <scope>IDENTIFICATION</scope>
</reference>
<accession>A0A8C6YB03</accession>
<dbReference type="SMR" id="A0A8C6YB03"/>
<dbReference type="AlphaFoldDB" id="A0A8C6YB03"/>
<dbReference type="GO" id="GO:0005634">
    <property type="term" value="C:nucleus"/>
    <property type="evidence" value="ECO:0007669"/>
    <property type="project" value="Ensembl"/>
</dbReference>
<evidence type="ECO:0000256" key="3">
    <source>
        <dbReference type="ARBA" id="ARBA00022694"/>
    </source>
</evidence>
<dbReference type="InterPro" id="IPR020103">
    <property type="entry name" value="PsdUridine_synth_cat_dom_sf"/>
</dbReference>
<dbReference type="PROSITE" id="PS50984">
    <property type="entry name" value="TRUD"/>
    <property type="match status" value="1"/>
</dbReference>
<name>A0A8C6YB03_NAJNA</name>
<dbReference type="InterPro" id="IPR001656">
    <property type="entry name" value="PsdUridine_synth_TruD"/>
</dbReference>
<dbReference type="GeneTree" id="ENSGT00530000063554"/>
<dbReference type="CDD" id="cd02576">
    <property type="entry name" value="PseudoU_synth_ScPUS7"/>
    <property type="match status" value="1"/>
</dbReference>
<evidence type="ECO:0000313" key="9">
    <source>
        <dbReference type="Proteomes" id="UP000694559"/>
    </source>
</evidence>
<dbReference type="GO" id="GO:1990481">
    <property type="term" value="P:mRNA pseudouridine synthesis"/>
    <property type="evidence" value="ECO:0007669"/>
    <property type="project" value="Ensembl"/>
</dbReference>
<sequence>MEYTNSVPSVGLFLRLYALTMETAGPENISRKRAHPEGDQDGVDDFKKQKFSEETPIEKKNSDQEAKPGLEQPISPLVEESKGDVILNEENPGREEEELVESDGEREPEKFADLMKHGLMEEDVGITKFASLHKGFLGILKERYSDFVVHEIGKEGETVHLDDFSVPVDKEDPPEEIFTVLSPEEKQRLEDLQLFKNKESSVSIEVIEDTKEKRTIIHQAVKSLFPGLETKTENQDGKKCIVAYHAAGKKSLANPRKHSWPKSRGNYCHFVLYKENKDTMDAINVLSKYLRVKPTIFSYMGTKDKRAITVQKIAVLKITAQRLAHLNKCLMNCKLGNFSYKNHPLKLGELQGNHFTVGLRNITGTDDEVQQAMQSLKETGFINYYGMQRFGTTAVPTFQVGRAILQSNWNEAIDLILKPRPGVEKGSLVKCREEWARTKDPAAAFKTLLEKRCVEGQLLWGLSKYGLKNIVSAFNVITRNYRLMYIHSYQSYVWNNMVSQRIEEYGLRAVPGDLVLKGGTAVHIEEVDVDNYTIHDVVMPLPGFDVIYPKHKIGESYKEMLAINKYRKVELIEYDDPKIPLFTTDLDKLEGKIPAALARGKYKALKMEFSLPPSAYATMAIREVLKLDTSIKSQSQLNTTWLR</sequence>
<keyword evidence="4" id="KW-0413">Isomerase</keyword>
<comment type="catalytic activity">
    <reaction evidence="5">
        <text>a uridine in tRNA = a pseudouridine in tRNA</text>
        <dbReference type="Rhea" id="RHEA:54572"/>
        <dbReference type="Rhea" id="RHEA-COMP:13339"/>
        <dbReference type="Rhea" id="RHEA-COMP:13934"/>
        <dbReference type="ChEBI" id="CHEBI:65314"/>
        <dbReference type="ChEBI" id="CHEBI:65315"/>
    </reaction>
</comment>
<dbReference type="OMA" id="WINYFGH"/>
<dbReference type="PANTHER" id="PTHR13326:SF31">
    <property type="entry name" value="PSEUDOURIDYLATE SYNTHASE 7 HOMOLOG"/>
    <property type="match status" value="1"/>
</dbReference>
<dbReference type="FunFam" id="3.30.2350.20:FF:000003">
    <property type="entry name" value="Pseudouridylate synthase 7 homolog"/>
    <property type="match status" value="1"/>
</dbReference>
<reference evidence="8" key="1">
    <citation type="submission" date="2025-08" db="UniProtKB">
        <authorList>
            <consortium name="Ensembl"/>
        </authorList>
    </citation>
    <scope>IDENTIFICATION</scope>
</reference>
<evidence type="ECO:0000259" key="7">
    <source>
        <dbReference type="PROSITE" id="PS50984"/>
    </source>
</evidence>
<feature type="region of interest" description="Disordered" evidence="6">
    <location>
        <begin position="24"/>
        <end position="106"/>
    </location>
</feature>
<keyword evidence="3" id="KW-0819">tRNA processing</keyword>
<comment type="similarity">
    <text evidence="2">Belongs to the pseudouridine synthase TruD family.</text>
</comment>
<proteinExistence type="inferred from homology"/>
<evidence type="ECO:0000313" key="8">
    <source>
        <dbReference type="Ensembl" id="ENSNNAP00000027230.1"/>
    </source>
</evidence>
<gene>
    <name evidence="8" type="primary">PUS7</name>
</gene>
<evidence type="ECO:0000256" key="2">
    <source>
        <dbReference type="ARBA" id="ARBA00007953"/>
    </source>
</evidence>
<dbReference type="GO" id="GO:0003723">
    <property type="term" value="F:RNA binding"/>
    <property type="evidence" value="ECO:0007669"/>
    <property type="project" value="InterPro"/>
</dbReference>
<evidence type="ECO:0000256" key="4">
    <source>
        <dbReference type="ARBA" id="ARBA00023235"/>
    </source>
</evidence>
<dbReference type="Ensembl" id="ENSNNAT00000028530.1">
    <property type="protein sequence ID" value="ENSNNAP00000027230.1"/>
    <property type="gene ID" value="ENSNNAG00000017636.1"/>
</dbReference>
<dbReference type="OrthoDB" id="447290at2759"/>
<keyword evidence="9" id="KW-1185">Reference proteome</keyword>
<dbReference type="PROSITE" id="PS01268">
    <property type="entry name" value="UPF0024"/>
    <property type="match status" value="1"/>
</dbReference>
<dbReference type="InterPro" id="IPR011760">
    <property type="entry name" value="PsdUridine_synth_TruD_insert"/>
</dbReference>
<evidence type="ECO:0000256" key="5">
    <source>
        <dbReference type="ARBA" id="ARBA00036943"/>
    </source>
</evidence>
<dbReference type="Gene3D" id="3.30.2350.20">
    <property type="entry name" value="TruD, catalytic domain"/>
    <property type="match status" value="2"/>
</dbReference>
<feature type="compositionally biased region" description="Basic and acidic residues" evidence="6">
    <location>
        <begin position="44"/>
        <end position="68"/>
    </location>
</feature>
<dbReference type="GO" id="GO:0017148">
    <property type="term" value="P:negative regulation of translation"/>
    <property type="evidence" value="ECO:0007669"/>
    <property type="project" value="Ensembl"/>
</dbReference>
<dbReference type="GO" id="GO:2000380">
    <property type="term" value="P:regulation of mesoderm development"/>
    <property type="evidence" value="ECO:0007669"/>
    <property type="project" value="Ensembl"/>
</dbReference>
<dbReference type="InterPro" id="IPR042214">
    <property type="entry name" value="TruD_catalytic"/>
</dbReference>
<dbReference type="Proteomes" id="UP000694559">
    <property type="component" value="Unplaced"/>
</dbReference>